<dbReference type="AlphaFoldDB" id="A0A7I7MNL2"/>
<protein>
    <recommendedName>
        <fullName evidence="1">Group II intron maturase-specific domain-containing protein</fullName>
    </recommendedName>
</protein>
<dbReference type="InterPro" id="IPR013597">
    <property type="entry name" value="Mat_intron_G2"/>
</dbReference>
<feature type="domain" description="Group II intron maturase-specific" evidence="1">
    <location>
        <begin position="72"/>
        <end position="119"/>
    </location>
</feature>
<gene>
    <name evidence="2" type="ORF">MSHI_13280</name>
</gene>
<evidence type="ECO:0000313" key="2">
    <source>
        <dbReference type="EMBL" id="BBX73422.1"/>
    </source>
</evidence>
<keyword evidence="3" id="KW-1185">Reference proteome</keyword>
<dbReference type="EMBL" id="AP022575">
    <property type="protein sequence ID" value="BBX73422.1"/>
    <property type="molecule type" value="Genomic_DNA"/>
</dbReference>
<dbReference type="Proteomes" id="UP000467236">
    <property type="component" value="Chromosome"/>
</dbReference>
<accession>A0A7I7MNL2</accession>
<evidence type="ECO:0000259" key="1">
    <source>
        <dbReference type="Pfam" id="PF08388"/>
    </source>
</evidence>
<dbReference type="SUPFAM" id="SSF56672">
    <property type="entry name" value="DNA/RNA polymerases"/>
    <property type="match status" value="1"/>
</dbReference>
<name>A0A7I7MNL2_9MYCO</name>
<dbReference type="KEGG" id="mshj:MSHI_13280"/>
<sequence length="121" mass="14043">MLAALQDRMVEVGLRLHPDKTRIVYCRDGKRRGDYEHTSFTFLGFTFRPRGVRNKNGSMFVSFMPAISRDALKKIGREVRSWRLHHRTGHTFAGLASTINPIVRGWMNYYGAFYRSALYPS</sequence>
<dbReference type="InterPro" id="IPR043502">
    <property type="entry name" value="DNA/RNA_pol_sf"/>
</dbReference>
<organism evidence="2 3">
    <name type="scientific">Mycobacterium shinjukuense</name>
    <dbReference type="NCBI Taxonomy" id="398694"/>
    <lineage>
        <taxon>Bacteria</taxon>
        <taxon>Bacillati</taxon>
        <taxon>Actinomycetota</taxon>
        <taxon>Actinomycetes</taxon>
        <taxon>Mycobacteriales</taxon>
        <taxon>Mycobacteriaceae</taxon>
        <taxon>Mycobacterium</taxon>
    </lineage>
</organism>
<evidence type="ECO:0000313" key="3">
    <source>
        <dbReference type="Proteomes" id="UP000467236"/>
    </source>
</evidence>
<proteinExistence type="predicted"/>
<reference evidence="2 3" key="1">
    <citation type="journal article" date="2019" name="Emerg. Microbes Infect.">
        <title>Comprehensive subspecies identification of 175 nontuberculous mycobacteria species based on 7547 genomic profiles.</title>
        <authorList>
            <person name="Matsumoto Y."/>
            <person name="Kinjo T."/>
            <person name="Motooka D."/>
            <person name="Nabeya D."/>
            <person name="Jung N."/>
            <person name="Uechi K."/>
            <person name="Horii T."/>
            <person name="Iida T."/>
            <person name="Fujita J."/>
            <person name="Nakamura S."/>
        </authorList>
    </citation>
    <scope>NUCLEOTIDE SEQUENCE [LARGE SCALE GENOMIC DNA]</scope>
    <source>
        <strain evidence="2 3">JCM 14233</strain>
    </source>
</reference>
<dbReference type="Pfam" id="PF08388">
    <property type="entry name" value="GIIM"/>
    <property type="match status" value="1"/>
</dbReference>